<reference evidence="2" key="1">
    <citation type="journal article" date="2020" name="Stud. Mycol.">
        <title>101 Dothideomycetes genomes: a test case for predicting lifestyles and emergence of pathogens.</title>
        <authorList>
            <person name="Haridas S."/>
            <person name="Albert R."/>
            <person name="Binder M."/>
            <person name="Bloem J."/>
            <person name="Labutti K."/>
            <person name="Salamov A."/>
            <person name="Andreopoulos B."/>
            <person name="Baker S."/>
            <person name="Barry K."/>
            <person name="Bills G."/>
            <person name="Bluhm B."/>
            <person name="Cannon C."/>
            <person name="Castanera R."/>
            <person name="Culley D."/>
            <person name="Daum C."/>
            <person name="Ezra D."/>
            <person name="Gonzalez J."/>
            <person name="Henrissat B."/>
            <person name="Kuo A."/>
            <person name="Liang C."/>
            <person name="Lipzen A."/>
            <person name="Lutzoni F."/>
            <person name="Magnuson J."/>
            <person name="Mondo S."/>
            <person name="Nolan M."/>
            <person name="Ohm R."/>
            <person name="Pangilinan J."/>
            <person name="Park H.-J."/>
            <person name="Ramirez L."/>
            <person name="Alfaro M."/>
            <person name="Sun H."/>
            <person name="Tritt A."/>
            <person name="Yoshinaga Y."/>
            <person name="Zwiers L.-H."/>
            <person name="Turgeon B."/>
            <person name="Goodwin S."/>
            <person name="Spatafora J."/>
            <person name="Crous P."/>
            <person name="Grigoriev I."/>
        </authorList>
    </citation>
    <scope>NUCLEOTIDE SEQUENCE</scope>
    <source>
        <strain evidence="2">CBS 627.86</strain>
    </source>
</reference>
<evidence type="ECO:0000256" key="1">
    <source>
        <dbReference type="SAM" id="SignalP"/>
    </source>
</evidence>
<accession>A0A6A5ZDI9</accession>
<proteinExistence type="predicted"/>
<evidence type="ECO:0000313" key="3">
    <source>
        <dbReference type="Proteomes" id="UP000799770"/>
    </source>
</evidence>
<evidence type="ECO:0000313" key="2">
    <source>
        <dbReference type="EMBL" id="KAF2116973.1"/>
    </source>
</evidence>
<name>A0A6A5ZDI9_9PLEO</name>
<gene>
    <name evidence="2" type="ORF">BDV96DRAFT_630516</name>
</gene>
<organism evidence="2 3">
    <name type="scientific">Lophiotrema nucula</name>
    <dbReference type="NCBI Taxonomy" id="690887"/>
    <lineage>
        <taxon>Eukaryota</taxon>
        <taxon>Fungi</taxon>
        <taxon>Dikarya</taxon>
        <taxon>Ascomycota</taxon>
        <taxon>Pezizomycotina</taxon>
        <taxon>Dothideomycetes</taxon>
        <taxon>Pleosporomycetidae</taxon>
        <taxon>Pleosporales</taxon>
        <taxon>Lophiotremataceae</taxon>
        <taxon>Lophiotrema</taxon>
    </lineage>
</organism>
<keyword evidence="3" id="KW-1185">Reference proteome</keyword>
<feature type="chain" id="PRO_5025627601" description="DUF1566 domain-containing protein" evidence="1">
    <location>
        <begin position="20"/>
        <end position="214"/>
    </location>
</feature>
<feature type="signal peptide" evidence="1">
    <location>
        <begin position="1"/>
        <end position="19"/>
    </location>
</feature>
<keyword evidence="1" id="KW-0732">Signal</keyword>
<dbReference type="AlphaFoldDB" id="A0A6A5ZDI9"/>
<dbReference type="EMBL" id="ML977319">
    <property type="protein sequence ID" value="KAF2116973.1"/>
    <property type="molecule type" value="Genomic_DNA"/>
</dbReference>
<dbReference type="Proteomes" id="UP000799770">
    <property type="component" value="Unassembled WGS sequence"/>
</dbReference>
<protein>
    <recommendedName>
        <fullName evidence="4">DUF1566 domain-containing protein</fullName>
    </recommendedName>
</protein>
<evidence type="ECO:0008006" key="4">
    <source>
        <dbReference type="Google" id="ProtNLM"/>
    </source>
</evidence>
<sequence>MVVLSKLPLLLFVIGIVQGFILANDNGCPNKTLSMPFEHVDKLSWPDRVHSGSNDGRVCSTGEDTRNVTLVTRAGSFNPWEMSNGAEFGTGGWAVYVKAFGLDYYGGSSWRIPSDAANINWLSSAVGYYVTTAGLSTWVNANIGGGWTVEAYLGDSANHTFGSIPYGLLVMMVKAACHSAADWALGNDNGFHFEMWSVDGVEMILSLTLLPTRR</sequence>